<sequence length="222" mass="24003">MRKRYGRAVRLTLLMITTVPNAHAMSMCSDSLWILRCLGTTQTLSRRDVFGSSDSTRSSNPTTGIIVAIVVVLIIAICLAVVRHVRGSSTRSQTYNANGYARHSGGLAAPSSHQAYGQMQLNRRSHWIDPDQPLPLYNAHISEDQVARQPRLPSPFPLYVPSESPVAPPSAIVSGVSSDIPPQSVPLYTPTDHPITTPMGSVQVQNTSNSLPSVPPPAYTPL</sequence>
<name>F8PB02_SERL9</name>
<reference evidence="4" key="1">
    <citation type="submission" date="2011-04" db="EMBL/GenBank/DDBJ databases">
        <title>Evolution of plant cell wall degrading machinery underlies the functional diversity of forest fungi.</title>
        <authorList>
            <consortium name="US DOE Joint Genome Institute (JGI-PGF)"/>
            <person name="Eastwood D.C."/>
            <person name="Floudas D."/>
            <person name="Binder M."/>
            <person name="Majcherczyk A."/>
            <person name="Schneider P."/>
            <person name="Aerts A."/>
            <person name="Asiegbu F.O."/>
            <person name="Baker S.E."/>
            <person name="Barry K."/>
            <person name="Bendiksby M."/>
            <person name="Blumentritt M."/>
            <person name="Coutinho P.M."/>
            <person name="Cullen D."/>
            <person name="Cullen D."/>
            <person name="Gathman A."/>
            <person name="Goodell B."/>
            <person name="Henrissat B."/>
            <person name="Ihrmark K."/>
            <person name="Kauserud H."/>
            <person name="Kohler A."/>
            <person name="LaButti K."/>
            <person name="Lapidus A."/>
            <person name="Lavin J.L."/>
            <person name="Lee Y.-H."/>
            <person name="Lindquist E."/>
            <person name="Lilly W."/>
            <person name="Lucas S."/>
            <person name="Morin E."/>
            <person name="Murat C."/>
            <person name="Oguiza J.A."/>
            <person name="Park J."/>
            <person name="Pisabarro A.G."/>
            <person name="Riley R."/>
            <person name="Rosling A."/>
            <person name="Salamov A."/>
            <person name="Schmidt O."/>
            <person name="Schmutz J."/>
            <person name="Skrede I."/>
            <person name="Stenlid J."/>
            <person name="Wiebenga A."/>
            <person name="Xie X."/>
            <person name="Kues U."/>
            <person name="Hibbett D.S."/>
            <person name="Hoffmeister D."/>
            <person name="Hogberg N."/>
            <person name="Martin F."/>
            <person name="Grigoriev I.V."/>
            <person name="Watkinson S.C."/>
        </authorList>
    </citation>
    <scope>NUCLEOTIDE SEQUENCE</scope>
    <source>
        <strain evidence="4">S7.9</strain>
    </source>
</reference>
<dbReference type="EMBL" id="GL945443">
    <property type="protein sequence ID" value="EGO19442.1"/>
    <property type="molecule type" value="Genomic_DNA"/>
</dbReference>
<feature type="signal peptide" evidence="3">
    <location>
        <begin position="1"/>
        <end position="24"/>
    </location>
</feature>
<dbReference type="RefSeq" id="XP_007323575.1">
    <property type="nucleotide sequence ID" value="XM_007323513.1"/>
</dbReference>
<evidence type="ECO:0000256" key="1">
    <source>
        <dbReference type="SAM" id="MobiDB-lite"/>
    </source>
</evidence>
<dbReference type="Proteomes" id="UP000008064">
    <property type="component" value="Unassembled WGS sequence"/>
</dbReference>
<feature type="compositionally biased region" description="Pro residues" evidence="1">
    <location>
        <begin position="213"/>
        <end position="222"/>
    </location>
</feature>
<feature type="region of interest" description="Disordered" evidence="1">
    <location>
        <begin position="185"/>
        <end position="222"/>
    </location>
</feature>
<feature type="transmembrane region" description="Helical" evidence="2">
    <location>
        <begin position="62"/>
        <end position="82"/>
    </location>
</feature>
<organism>
    <name type="scientific">Serpula lacrymans var. lacrymans (strain S7.9)</name>
    <name type="common">Dry rot fungus</name>
    <dbReference type="NCBI Taxonomy" id="578457"/>
    <lineage>
        <taxon>Eukaryota</taxon>
        <taxon>Fungi</taxon>
        <taxon>Dikarya</taxon>
        <taxon>Basidiomycota</taxon>
        <taxon>Agaricomycotina</taxon>
        <taxon>Agaricomycetes</taxon>
        <taxon>Agaricomycetidae</taxon>
        <taxon>Boletales</taxon>
        <taxon>Coniophorineae</taxon>
        <taxon>Serpulaceae</taxon>
        <taxon>Serpula</taxon>
    </lineage>
</organism>
<feature type="chain" id="PRO_5003381972" evidence="3">
    <location>
        <begin position="25"/>
        <end position="222"/>
    </location>
</feature>
<evidence type="ECO:0000256" key="2">
    <source>
        <dbReference type="SAM" id="Phobius"/>
    </source>
</evidence>
<dbReference type="AlphaFoldDB" id="F8PB02"/>
<dbReference type="GeneID" id="18821246"/>
<keyword evidence="2" id="KW-1133">Transmembrane helix</keyword>
<evidence type="ECO:0000313" key="4">
    <source>
        <dbReference type="EMBL" id="EGO19442.1"/>
    </source>
</evidence>
<dbReference type="HOGENOM" id="CLU_1246021_0_0_1"/>
<dbReference type="KEGG" id="sla:SERLADRAFT_478845"/>
<keyword evidence="2" id="KW-0472">Membrane</keyword>
<evidence type="ECO:0000256" key="3">
    <source>
        <dbReference type="SAM" id="SignalP"/>
    </source>
</evidence>
<gene>
    <name evidence="4" type="ORF">SERLADRAFT_478845</name>
</gene>
<keyword evidence="3" id="KW-0732">Signal</keyword>
<feature type="compositionally biased region" description="Polar residues" evidence="1">
    <location>
        <begin position="198"/>
        <end position="212"/>
    </location>
</feature>
<accession>F8PB02</accession>
<protein>
    <submittedName>
        <fullName evidence="4">Uncharacterized protein</fullName>
    </submittedName>
</protein>
<proteinExistence type="predicted"/>
<keyword evidence="2" id="KW-0812">Transmembrane</keyword>